<evidence type="ECO:0000313" key="1">
    <source>
        <dbReference type="EMBL" id="MFD2457825.1"/>
    </source>
</evidence>
<proteinExistence type="predicted"/>
<keyword evidence="2" id="KW-1185">Reference proteome</keyword>
<reference evidence="2" key="1">
    <citation type="journal article" date="2019" name="Int. J. Syst. Evol. Microbiol.">
        <title>The Global Catalogue of Microorganisms (GCM) 10K type strain sequencing project: providing services to taxonomists for standard genome sequencing and annotation.</title>
        <authorList>
            <consortium name="The Broad Institute Genomics Platform"/>
            <consortium name="The Broad Institute Genome Sequencing Center for Infectious Disease"/>
            <person name="Wu L."/>
            <person name="Ma J."/>
        </authorList>
    </citation>
    <scope>NUCLEOTIDE SEQUENCE [LARGE SCALE GENOMIC DNA]</scope>
    <source>
        <strain evidence="2">CGMCC 4.7643</strain>
    </source>
</reference>
<sequence length="318" mass="36047">MSAKDVVEELKLVRKGRGVFADDLGDRVGPALRALCGIADGEDVAEIRRKLSTWLRGPIAQLPTDLRITLLAAYGLHSQAQRQFLRDRVLWVAEELERDERTINRRIKEGTQRVAELAVQSEPAVEPPSPGRGWHTEWLGTTLALDQPVPEVVETRRIVADVDGVSDIDLAFTLTTPDPRGPAVEEPDLRAHVFRGARLVRREMESSDRAKLSLRLPAPLRRGDRHEITLRFLAVFRFPHYVCVPRHPIESFELHVRFARPMPEEIVRLDRVFQNDALNRSVRGTALEPDDAGEVHLRFRQLTPGFAYGVRWNVPEAV</sequence>
<organism evidence="1 2">
    <name type="scientific">Amycolatopsis samaneae</name>
    <dbReference type="NCBI Taxonomy" id="664691"/>
    <lineage>
        <taxon>Bacteria</taxon>
        <taxon>Bacillati</taxon>
        <taxon>Actinomycetota</taxon>
        <taxon>Actinomycetes</taxon>
        <taxon>Pseudonocardiales</taxon>
        <taxon>Pseudonocardiaceae</taxon>
        <taxon>Amycolatopsis</taxon>
    </lineage>
</organism>
<protein>
    <submittedName>
        <fullName evidence="1">Uncharacterized protein</fullName>
    </submittedName>
</protein>
<dbReference type="Proteomes" id="UP001597419">
    <property type="component" value="Unassembled WGS sequence"/>
</dbReference>
<dbReference type="RefSeq" id="WP_345389521.1">
    <property type="nucleotide sequence ID" value="NZ_BAABHG010000003.1"/>
</dbReference>
<dbReference type="EMBL" id="JBHUKU010000002">
    <property type="protein sequence ID" value="MFD2457825.1"/>
    <property type="molecule type" value="Genomic_DNA"/>
</dbReference>
<evidence type="ECO:0000313" key="2">
    <source>
        <dbReference type="Proteomes" id="UP001597419"/>
    </source>
</evidence>
<name>A0ABW5G9T1_9PSEU</name>
<gene>
    <name evidence="1" type="ORF">ACFSYJ_04410</name>
</gene>
<accession>A0ABW5G9T1</accession>
<comment type="caution">
    <text evidence="1">The sequence shown here is derived from an EMBL/GenBank/DDBJ whole genome shotgun (WGS) entry which is preliminary data.</text>
</comment>